<dbReference type="PANTHER" id="PTHR45947:SF3">
    <property type="entry name" value="SULFOQUINOVOSYL TRANSFERASE SQD2"/>
    <property type="match status" value="1"/>
</dbReference>
<dbReference type="InterPro" id="IPR001296">
    <property type="entry name" value="Glyco_trans_1"/>
</dbReference>
<dbReference type="RefSeq" id="WP_000697447.1">
    <property type="nucleotide sequence ID" value="NZ_NFEA01000049.1"/>
</dbReference>
<evidence type="ECO:0000259" key="1">
    <source>
        <dbReference type="Pfam" id="PF00534"/>
    </source>
</evidence>
<keyword evidence="2" id="KW-0808">Transferase</keyword>
<evidence type="ECO:0000313" key="2">
    <source>
        <dbReference type="EMBL" id="OTZ28887.1"/>
    </source>
</evidence>
<accession>A0A9X6FXQ0</accession>
<dbReference type="EMBL" id="NFEA01000049">
    <property type="protein sequence ID" value="OTZ28887.1"/>
    <property type="molecule type" value="Genomic_DNA"/>
</dbReference>
<dbReference type="AlphaFoldDB" id="A0A9X6FXQ0"/>
<dbReference type="Gene3D" id="3.40.50.2000">
    <property type="entry name" value="Glycogen Phosphorylase B"/>
    <property type="match status" value="2"/>
</dbReference>
<sequence length="463" mass="53853">MKILHISLGLPPYRTGGLTKYSVDLMHSQGQEHQVFLLYPGKFTLSKRTAVKKNKPYGSILVYELINPLPIPLLNGINQPEHFMKEVDHKVYEEFLIELKPEVIHVHTLMGIHKEFFETAKRLNIKIVFTTHDYFGLCPKVNLMDSKGNICNNFNDGKSCIECNVNALSLPMVHVMQSYPYRYLKDSSIVKSLRKIKKNQTKNNNAAPSVKQGVEEIDVDLAKQYIELRNYYLKMFKLVDYFHFNSSIAKEQFKKYFDVSGKVVSISHQDIFDYRQERSITKRENSVVKLGYLGPIDTYKGFYSLKDTLESLKEKGYTNWHLGVYGDFLNDPDIYNPEYYTFYGRYNYSQLKDIFNEVDLLIIPSIWKETFGFIGLEAQSYGVPIMVSEYVGFKDLIQDGETGFIYKVNKHDFIDKLSMILDDISLLERVSENLLELDFPHLMEQHTKEIISLYQEVRAGVEN</sequence>
<dbReference type="GO" id="GO:0016757">
    <property type="term" value="F:glycosyltransferase activity"/>
    <property type="evidence" value="ECO:0007669"/>
    <property type="project" value="InterPro"/>
</dbReference>
<evidence type="ECO:0000313" key="3">
    <source>
        <dbReference type="Proteomes" id="UP000195217"/>
    </source>
</evidence>
<reference evidence="2 3" key="1">
    <citation type="submission" date="2016-10" db="EMBL/GenBank/DDBJ databases">
        <title>Comparative genomics of Bacillus thuringiensis reveals a path to pathogens against multiple invertebrate hosts.</title>
        <authorList>
            <person name="Zheng J."/>
            <person name="Gao Q."/>
            <person name="Liu H."/>
            <person name="Peng D."/>
            <person name="Ruan L."/>
            <person name="Sun M."/>
        </authorList>
    </citation>
    <scope>NUCLEOTIDE SEQUENCE [LARGE SCALE GENOMIC DNA]</scope>
    <source>
        <strain evidence="2">BGSC 4M3</strain>
    </source>
</reference>
<dbReference type="SUPFAM" id="SSF53756">
    <property type="entry name" value="UDP-Glycosyltransferase/glycogen phosphorylase"/>
    <property type="match status" value="1"/>
</dbReference>
<feature type="domain" description="Glycosyl transferase family 1" evidence="1">
    <location>
        <begin position="282"/>
        <end position="433"/>
    </location>
</feature>
<organism evidence="2 3">
    <name type="scientific">Bacillus thuringiensis subsp. darmstadiensis</name>
    <dbReference type="NCBI Taxonomy" id="132264"/>
    <lineage>
        <taxon>Bacteria</taxon>
        <taxon>Bacillati</taxon>
        <taxon>Bacillota</taxon>
        <taxon>Bacilli</taxon>
        <taxon>Bacillales</taxon>
        <taxon>Bacillaceae</taxon>
        <taxon>Bacillus</taxon>
        <taxon>Bacillus cereus group</taxon>
    </lineage>
</organism>
<dbReference type="InterPro" id="IPR050194">
    <property type="entry name" value="Glycosyltransferase_grp1"/>
</dbReference>
<protein>
    <submittedName>
        <fullName evidence="2">Glycosyl transferase family 1</fullName>
    </submittedName>
</protein>
<comment type="caution">
    <text evidence="2">The sequence shown here is derived from an EMBL/GenBank/DDBJ whole genome shotgun (WGS) entry which is preliminary data.</text>
</comment>
<gene>
    <name evidence="2" type="ORF">BK761_28525</name>
</gene>
<dbReference type="Proteomes" id="UP000195217">
    <property type="component" value="Unassembled WGS sequence"/>
</dbReference>
<dbReference type="PANTHER" id="PTHR45947">
    <property type="entry name" value="SULFOQUINOVOSYL TRANSFERASE SQD2"/>
    <property type="match status" value="1"/>
</dbReference>
<name>A0A9X6FXQ0_BACUD</name>
<dbReference type="Pfam" id="PF00534">
    <property type="entry name" value="Glycos_transf_1"/>
    <property type="match status" value="1"/>
</dbReference>
<proteinExistence type="predicted"/>